<evidence type="ECO:0000256" key="2">
    <source>
        <dbReference type="SAM" id="Phobius"/>
    </source>
</evidence>
<evidence type="ECO:0000256" key="1">
    <source>
        <dbReference type="ARBA" id="ARBA00010759"/>
    </source>
</evidence>
<comment type="similarity">
    <text evidence="1">Belongs to the polypeptide deformylase family.</text>
</comment>
<feature type="transmembrane region" description="Helical" evidence="2">
    <location>
        <begin position="59"/>
        <end position="76"/>
    </location>
</feature>
<dbReference type="NCBIfam" id="NF006670">
    <property type="entry name" value="PRK09218.1"/>
    <property type="match status" value="1"/>
</dbReference>
<keyword evidence="2" id="KW-0472">Membrane</keyword>
<proteinExistence type="inferred from homology"/>
<dbReference type="EMBL" id="AECT01000001">
    <property type="protein sequence ID" value="EFU23299.1"/>
    <property type="molecule type" value="Genomic_DNA"/>
</dbReference>
<dbReference type="InterPro" id="IPR023635">
    <property type="entry name" value="Peptide_deformylase"/>
</dbReference>
<dbReference type="PANTHER" id="PTHR10458">
    <property type="entry name" value="PEPTIDE DEFORMYLASE"/>
    <property type="match status" value="1"/>
</dbReference>
<dbReference type="eggNOG" id="COG0242">
    <property type="taxonomic scope" value="Bacteria"/>
</dbReference>
<evidence type="ECO:0000313" key="3">
    <source>
        <dbReference type="EMBL" id="EFU23299.1"/>
    </source>
</evidence>
<dbReference type="InterPro" id="IPR036821">
    <property type="entry name" value="Peptide_deformylase_sf"/>
</dbReference>
<comment type="caution">
    <text evidence="3">The sequence shown here is derived from an EMBL/GenBank/DDBJ whole genome shotgun (WGS) entry which is preliminary data.</text>
</comment>
<sequence length="140" mass="16086">MRKKMIKPIVKDMLFLQQKAQPACKEDVGIGQDLFDTLKANQDKCVGMAANMIGVQKQVIIFMYGMVPVIMFNPILKRKLSPYRAEESCLSLAGSRLTTRYKEITVDYLDQHWQKQTLTLKDFPAQICQHELDHLEGILI</sequence>
<dbReference type="CDD" id="cd00487">
    <property type="entry name" value="Pep_deformylase"/>
    <property type="match status" value="1"/>
</dbReference>
<dbReference type="AlphaFoldDB" id="E6IYF8"/>
<protein>
    <submittedName>
        <fullName evidence="3">Peptide deformylase</fullName>
        <ecNumber evidence="3">3.5.1.88</ecNumber>
    </submittedName>
</protein>
<organism evidence="3 4">
    <name type="scientific">Streptococcus anginosus F0211</name>
    <dbReference type="NCBI Taxonomy" id="706437"/>
    <lineage>
        <taxon>Bacteria</taxon>
        <taxon>Bacillati</taxon>
        <taxon>Bacillota</taxon>
        <taxon>Bacilli</taxon>
        <taxon>Lactobacillales</taxon>
        <taxon>Streptococcaceae</taxon>
        <taxon>Streptococcus</taxon>
        <taxon>Streptococcus anginosus group</taxon>
    </lineage>
</organism>
<dbReference type="Pfam" id="PF01327">
    <property type="entry name" value="Pep_deformylase"/>
    <property type="match status" value="1"/>
</dbReference>
<keyword evidence="3" id="KW-0378">Hydrolase</keyword>
<dbReference type="Proteomes" id="UP000002973">
    <property type="component" value="Unassembled WGS sequence"/>
</dbReference>
<dbReference type="PANTHER" id="PTHR10458:SF22">
    <property type="entry name" value="PEPTIDE DEFORMYLASE"/>
    <property type="match status" value="1"/>
</dbReference>
<evidence type="ECO:0000313" key="4">
    <source>
        <dbReference type="Proteomes" id="UP000002973"/>
    </source>
</evidence>
<dbReference type="PRINTS" id="PR01576">
    <property type="entry name" value="PDEFORMYLASE"/>
</dbReference>
<dbReference type="GO" id="GO:0042586">
    <property type="term" value="F:peptide deformylase activity"/>
    <property type="evidence" value="ECO:0007669"/>
    <property type="project" value="UniProtKB-EC"/>
</dbReference>
<accession>E6IYF8</accession>
<reference evidence="3 4" key="1">
    <citation type="submission" date="2010-11" db="EMBL/GenBank/DDBJ databases">
        <authorList>
            <person name="Weinstock G."/>
            <person name="Sodergren E."/>
            <person name="Clifton S."/>
            <person name="Fulton L."/>
            <person name="Fulton B."/>
            <person name="Courtney L."/>
            <person name="Fronick C."/>
            <person name="Harrison M."/>
            <person name="Strong C."/>
            <person name="Farmer C."/>
            <person name="Delahaunty K."/>
            <person name="Markovic C."/>
            <person name="Hall O."/>
            <person name="Minx P."/>
            <person name="Tomlinson C."/>
            <person name="Mitreva M."/>
            <person name="Hou S."/>
            <person name="Chen J."/>
            <person name="Wollam A."/>
            <person name="Pepin K.H."/>
            <person name="Johnson M."/>
            <person name="Bhonagiri V."/>
            <person name="Zhang X."/>
            <person name="Suruliraj S."/>
            <person name="Warren W."/>
            <person name="Chinwalla A."/>
            <person name="Mardis E.R."/>
            <person name="Wilson R.K."/>
        </authorList>
    </citation>
    <scope>NUCLEOTIDE SEQUENCE [LARGE SCALE GENOMIC DNA]</scope>
    <source>
        <strain evidence="3 4">F0211</strain>
    </source>
</reference>
<dbReference type="SUPFAM" id="SSF56420">
    <property type="entry name" value="Peptide deformylase"/>
    <property type="match status" value="1"/>
</dbReference>
<dbReference type="Gene3D" id="3.90.45.10">
    <property type="entry name" value="Peptide deformylase"/>
    <property type="match status" value="1"/>
</dbReference>
<name>E6IYF8_STRAP</name>
<dbReference type="EC" id="3.5.1.88" evidence="3"/>
<keyword evidence="2" id="KW-0812">Transmembrane</keyword>
<keyword evidence="2" id="KW-1133">Transmembrane helix</keyword>
<gene>
    <name evidence="3" type="primary">def</name>
    <name evidence="3" type="ORF">HMPREF0813_00020</name>
</gene>
<dbReference type="PIRSF" id="PIRSF004749">
    <property type="entry name" value="Pep_def"/>
    <property type="match status" value="1"/>
</dbReference>